<evidence type="ECO:0000256" key="2">
    <source>
        <dbReference type="SAM" id="MobiDB-lite"/>
    </source>
</evidence>
<keyword evidence="6" id="KW-1185">Reference proteome</keyword>
<dbReference type="InterPro" id="IPR053858">
    <property type="entry name" value="Arb2_dom"/>
</dbReference>
<dbReference type="PANTHER" id="PTHR21357">
    <property type="entry name" value="FAM172 FAMILY PROTEIN HOMOLOG CG10038"/>
    <property type="match status" value="1"/>
</dbReference>
<dbReference type="SUPFAM" id="SSF53474">
    <property type="entry name" value="alpha/beta-Hydrolases"/>
    <property type="match status" value="1"/>
</dbReference>
<dbReference type="Gene3D" id="3.40.50.1820">
    <property type="entry name" value="alpha/beta hydrolase"/>
    <property type="match status" value="1"/>
</dbReference>
<dbReference type="InterPro" id="IPR019529">
    <property type="entry name" value="Syntaxin-18_N"/>
</dbReference>
<dbReference type="GO" id="GO:0005634">
    <property type="term" value="C:nucleus"/>
    <property type="evidence" value="ECO:0007669"/>
    <property type="project" value="TreeGrafter"/>
</dbReference>
<dbReference type="PANTHER" id="PTHR21357:SF4">
    <property type="entry name" value="FAM172 FAMILY PROTEIN HOMOLOG CG10038"/>
    <property type="match status" value="1"/>
</dbReference>
<evidence type="ECO:0000259" key="4">
    <source>
        <dbReference type="Pfam" id="PF22749"/>
    </source>
</evidence>
<dbReference type="InterPro" id="IPR029058">
    <property type="entry name" value="AB_hydrolase_fold"/>
</dbReference>
<protein>
    <submittedName>
        <fullName evidence="5">Putative Syntaxin-18</fullName>
    </submittedName>
</protein>
<organism evidence="5 6">
    <name type="scientific">Operophtera brumata</name>
    <name type="common">Winter moth</name>
    <name type="synonym">Phalaena brumata</name>
    <dbReference type="NCBI Taxonomy" id="104452"/>
    <lineage>
        <taxon>Eukaryota</taxon>
        <taxon>Metazoa</taxon>
        <taxon>Ecdysozoa</taxon>
        <taxon>Arthropoda</taxon>
        <taxon>Hexapoda</taxon>
        <taxon>Insecta</taxon>
        <taxon>Pterygota</taxon>
        <taxon>Neoptera</taxon>
        <taxon>Endopterygota</taxon>
        <taxon>Lepidoptera</taxon>
        <taxon>Glossata</taxon>
        <taxon>Ditrysia</taxon>
        <taxon>Geometroidea</taxon>
        <taxon>Geometridae</taxon>
        <taxon>Larentiinae</taxon>
        <taxon>Operophtera</taxon>
    </lineage>
</organism>
<dbReference type="GO" id="GO:0031048">
    <property type="term" value="P:regulatory ncRNA-mediated heterochromatin formation"/>
    <property type="evidence" value="ECO:0007669"/>
    <property type="project" value="TreeGrafter"/>
</dbReference>
<dbReference type="STRING" id="104452.A0A0L7KTD5"/>
<sequence>MDITPLFKACIKTVKTRNKAFGIQSPGNDDKQRILRTRPKTAFMITAKDITLQITRLRDFLLEHREGYLSFFNGTSGTGKQTMTEDERDQIDTGAQRIINTCSHLVREFRNDNRKVSASAQMREYMDAVIDLIEMYLKSVCKIHSELKAIRVKRDLDVKKLSRLEMPQIKSNIPNPFITDKVDDKETEEEPDTAKTKMDLSDNEVAVVSDETEQLSAEELQMFESENNQLFNELNNMTEEVKQIESKDLGYAFNSGDEPFQFNITAQHQECQAHYEKLGDAITDYVYHLLETQVLMTKLPIPKGAMDGSFIFVSKDYEKKNSLVILVHGSGAVRAGQWARSLIINENLDMGTQIPYIKKALAKDYGVMVLNTNENYLPNGKKIKHSSTAEEHALYVWDTYVSKTKAENIAIIAHSYGGVVTVTLADKMKKDFGKRVKAIAFTDSVHGYSNTKIADSLKQISRNWISSTSPLDTPMKTPDFDVPRVSAGTIVF</sequence>
<keyword evidence="1" id="KW-0175">Coiled coil</keyword>
<evidence type="ECO:0000256" key="1">
    <source>
        <dbReference type="SAM" id="Coils"/>
    </source>
</evidence>
<dbReference type="Proteomes" id="UP000037510">
    <property type="component" value="Unassembled WGS sequence"/>
</dbReference>
<dbReference type="InterPro" id="IPR048263">
    <property type="entry name" value="Arb2"/>
</dbReference>
<dbReference type="Pfam" id="PF10496">
    <property type="entry name" value="Syntaxin-18_N"/>
    <property type="match status" value="1"/>
</dbReference>
<dbReference type="EMBL" id="JTDY01005870">
    <property type="protein sequence ID" value="KOB66532.1"/>
    <property type="molecule type" value="Genomic_DNA"/>
</dbReference>
<feature type="coiled-coil region" evidence="1">
    <location>
        <begin position="220"/>
        <end position="247"/>
    </location>
</feature>
<name>A0A0L7KTD5_OPEBR</name>
<evidence type="ECO:0000313" key="5">
    <source>
        <dbReference type="EMBL" id="KOB66532.1"/>
    </source>
</evidence>
<feature type="domain" description="SNARE-complex protein Syntaxin-18 N-terminal" evidence="3">
    <location>
        <begin position="1"/>
        <end position="91"/>
    </location>
</feature>
<evidence type="ECO:0000259" key="3">
    <source>
        <dbReference type="Pfam" id="PF10496"/>
    </source>
</evidence>
<evidence type="ECO:0000313" key="6">
    <source>
        <dbReference type="Proteomes" id="UP000037510"/>
    </source>
</evidence>
<feature type="domain" description="Arb2" evidence="4">
    <location>
        <begin position="254"/>
        <end position="471"/>
    </location>
</feature>
<dbReference type="Pfam" id="PF22749">
    <property type="entry name" value="Arb2"/>
    <property type="match status" value="1"/>
</dbReference>
<feature type="region of interest" description="Disordered" evidence="2">
    <location>
        <begin position="175"/>
        <end position="199"/>
    </location>
</feature>
<dbReference type="AlphaFoldDB" id="A0A0L7KTD5"/>
<accession>A0A0L7KTD5</accession>
<gene>
    <name evidence="5" type="ORF">OBRU01_21020</name>
</gene>
<proteinExistence type="predicted"/>
<comment type="caution">
    <text evidence="5">The sequence shown here is derived from an EMBL/GenBank/DDBJ whole genome shotgun (WGS) entry which is preliminary data.</text>
</comment>
<dbReference type="GO" id="GO:0035197">
    <property type="term" value="F:siRNA binding"/>
    <property type="evidence" value="ECO:0007669"/>
    <property type="project" value="TreeGrafter"/>
</dbReference>
<reference evidence="5 6" key="1">
    <citation type="journal article" date="2015" name="Genome Biol. Evol.">
        <title>The genome of winter moth (Operophtera brumata) provides a genomic perspective on sexual dimorphism and phenology.</title>
        <authorList>
            <person name="Derks M.F."/>
            <person name="Smit S."/>
            <person name="Salis L."/>
            <person name="Schijlen E."/>
            <person name="Bossers A."/>
            <person name="Mateman C."/>
            <person name="Pijl A.S."/>
            <person name="de Ridder D."/>
            <person name="Groenen M.A."/>
            <person name="Visser M.E."/>
            <person name="Megens H.J."/>
        </authorList>
    </citation>
    <scope>NUCLEOTIDE SEQUENCE [LARGE SCALE GENOMIC DNA]</scope>
    <source>
        <strain evidence="5">WM2013NL</strain>
        <tissue evidence="5">Head and thorax</tissue>
    </source>
</reference>